<proteinExistence type="predicted"/>
<dbReference type="GeneID" id="46921248"/>
<reference evidence="3" key="2">
    <citation type="journal article" date="2017" name="Genome Biol. Evol.">
        <title>Comparative genomic analysis identifies a Campylobacter clade deficient in selenium metabolism.</title>
        <authorList>
            <person name="Miller W.G."/>
            <person name="Yee E."/>
            <person name="Lopes B.S."/>
            <person name="Chapman M.H."/>
            <person name="Huynh S."/>
            <person name="Bono J.L."/>
            <person name="Parker C.T."/>
            <person name="Strachan N.J.C."/>
            <person name="Forbes K.J."/>
        </authorList>
    </citation>
    <scope>NUCLEOTIDE SEQUENCE [LARGE SCALE GENOMIC DNA]</scope>
    <source>
        <strain evidence="3">NCTC 13004</strain>
    </source>
</reference>
<dbReference type="InterPro" id="IPR036388">
    <property type="entry name" value="WH-like_DNA-bd_sf"/>
</dbReference>
<keyword evidence="1" id="KW-0238">DNA-binding</keyword>
<dbReference type="EMBL" id="CP015578">
    <property type="protein sequence ID" value="ARQ97519.1"/>
    <property type="molecule type" value="Genomic_DNA"/>
</dbReference>
<dbReference type="Pfam" id="PF02082">
    <property type="entry name" value="Rrf2"/>
    <property type="match status" value="1"/>
</dbReference>
<dbReference type="GO" id="GO:0003677">
    <property type="term" value="F:DNA binding"/>
    <property type="evidence" value="ECO:0007669"/>
    <property type="project" value="UniProtKB-KW"/>
</dbReference>
<protein>
    <submittedName>
        <fullName evidence="2">Transcriptional regulator, IscR family</fullName>
    </submittedName>
</protein>
<evidence type="ECO:0000313" key="3">
    <source>
        <dbReference type="Proteomes" id="UP000202031"/>
    </source>
</evidence>
<dbReference type="PROSITE" id="PS01332">
    <property type="entry name" value="HTH_RRF2_1"/>
    <property type="match status" value="1"/>
</dbReference>
<dbReference type="Gene3D" id="1.10.10.10">
    <property type="entry name" value="Winged helix-like DNA-binding domain superfamily/Winged helix DNA-binding domain"/>
    <property type="match status" value="1"/>
</dbReference>
<sequence>MSLLTTKGVYGLMAILEISKGDRSNPISLKDISLAINVSKNYLEQLLNSLRKDGIVGSIKGIKGGYYLSKPIDEITLYDLFSSLENEFNLINIELENTLYNLFFKEYNDKLKELFMQPLSSIKIDQAQAGKYLNYII</sequence>
<dbReference type="AlphaFoldDB" id="A0A1X9SMR9"/>
<dbReference type="GO" id="GO:0005829">
    <property type="term" value="C:cytosol"/>
    <property type="evidence" value="ECO:0007669"/>
    <property type="project" value="TreeGrafter"/>
</dbReference>
<dbReference type="PROSITE" id="PS51197">
    <property type="entry name" value="HTH_RRF2_2"/>
    <property type="match status" value="1"/>
</dbReference>
<dbReference type="InterPro" id="IPR000944">
    <property type="entry name" value="Tscrpt_reg_Rrf2"/>
</dbReference>
<dbReference type="InterPro" id="IPR030489">
    <property type="entry name" value="TR_Rrf2-type_CS"/>
</dbReference>
<dbReference type="Proteomes" id="UP000202031">
    <property type="component" value="Chromosome"/>
</dbReference>
<dbReference type="NCBIfam" id="TIGR00738">
    <property type="entry name" value="rrf2_super"/>
    <property type="match status" value="1"/>
</dbReference>
<dbReference type="KEGG" id="clx:CLAN_0773"/>
<evidence type="ECO:0000313" key="2">
    <source>
        <dbReference type="EMBL" id="ARQ97519.1"/>
    </source>
</evidence>
<gene>
    <name evidence="2" type="ORF">CLAN_0773</name>
</gene>
<reference evidence="3" key="1">
    <citation type="journal article" date="2017" name="Genome Biol. Evol.">
        <title>Comparative Genomic Analysis Identifies a Campylobacter Clade Deficient in Selenium Metabolism.</title>
        <authorList>
            <person name="Miller W.G."/>
            <person name="Yee E."/>
            <person name="Lopes B.S."/>
            <person name="Chapman M.H."/>
            <person name="Huynh S."/>
            <person name="Bono J.L."/>
            <person name="Parker C.T."/>
            <person name="Strachan N.J.C."/>
            <person name="Forbes K.J."/>
        </authorList>
    </citation>
    <scope>NUCLEOTIDE SEQUENCE [LARGE SCALE GENOMIC DNA]</scope>
    <source>
        <strain evidence="3">NCTC 13004</strain>
    </source>
</reference>
<dbReference type="SUPFAM" id="SSF46785">
    <property type="entry name" value="Winged helix' DNA-binding domain"/>
    <property type="match status" value="1"/>
</dbReference>
<evidence type="ECO:0000256" key="1">
    <source>
        <dbReference type="ARBA" id="ARBA00023125"/>
    </source>
</evidence>
<dbReference type="GO" id="GO:0003700">
    <property type="term" value="F:DNA-binding transcription factor activity"/>
    <property type="evidence" value="ECO:0007669"/>
    <property type="project" value="TreeGrafter"/>
</dbReference>
<dbReference type="PANTHER" id="PTHR33221:SF5">
    <property type="entry name" value="HTH-TYPE TRANSCRIPTIONAL REGULATOR ISCR"/>
    <property type="match status" value="1"/>
</dbReference>
<accession>A0A1X9SMR9</accession>
<name>A0A1X9SMR9_9BACT</name>
<organism evidence="2 3">
    <name type="scientific">Campylobacter lanienae NCTC 13004</name>
    <dbReference type="NCBI Taxonomy" id="1031753"/>
    <lineage>
        <taxon>Bacteria</taxon>
        <taxon>Pseudomonadati</taxon>
        <taxon>Campylobacterota</taxon>
        <taxon>Epsilonproteobacteria</taxon>
        <taxon>Campylobacterales</taxon>
        <taxon>Campylobacteraceae</taxon>
        <taxon>Campylobacter</taxon>
    </lineage>
</organism>
<dbReference type="RefSeq" id="WP_086228974.1">
    <property type="nucleotide sequence ID" value="NZ_CP015578.1"/>
</dbReference>
<dbReference type="PANTHER" id="PTHR33221">
    <property type="entry name" value="WINGED HELIX-TURN-HELIX TRANSCRIPTIONAL REGULATOR, RRF2 FAMILY"/>
    <property type="match status" value="1"/>
</dbReference>
<dbReference type="InterPro" id="IPR036390">
    <property type="entry name" value="WH_DNA-bd_sf"/>
</dbReference>